<accession>A0A9P5PWJ9</accession>
<proteinExistence type="predicted"/>
<organism evidence="1 2">
    <name type="scientific">Rhodocollybia butyracea</name>
    <dbReference type="NCBI Taxonomy" id="206335"/>
    <lineage>
        <taxon>Eukaryota</taxon>
        <taxon>Fungi</taxon>
        <taxon>Dikarya</taxon>
        <taxon>Basidiomycota</taxon>
        <taxon>Agaricomycotina</taxon>
        <taxon>Agaricomycetes</taxon>
        <taxon>Agaricomycetidae</taxon>
        <taxon>Agaricales</taxon>
        <taxon>Marasmiineae</taxon>
        <taxon>Omphalotaceae</taxon>
        <taxon>Rhodocollybia</taxon>
    </lineage>
</organism>
<evidence type="ECO:0000313" key="2">
    <source>
        <dbReference type="Proteomes" id="UP000772434"/>
    </source>
</evidence>
<evidence type="ECO:0000313" key="1">
    <source>
        <dbReference type="EMBL" id="KAF9071273.1"/>
    </source>
</evidence>
<name>A0A9P5PWJ9_9AGAR</name>
<dbReference type="AlphaFoldDB" id="A0A9P5PWJ9"/>
<sequence>RLMNQCEEFLIERRLIKQRGDFFTKKPPTDAAEMIVAWIMESCDSKKLDGTEKDPGEVRKGYGHAQKMRAAATFGFGQLVGKGRTPWSVSEVTSEMVGNPSVSEMVSCYMVQSGEEQTSARAITPV</sequence>
<keyword evidence="2" id="KW-1185">Reference proteome</keyword>
<dbReference type="Proteomes" id="UP000772434">
    <property type="component" value="Unassembled WGS sequence"/>
</dbReference>
<comment type="caution">
    <text evidence="1">The sequence shown here is derived from an EMBL/GenBank/DDBJ whole genome shotgun (WGS) entry which is preliminary data.</text>
</comment>
<protein>
    <submittedName>
        <fullName evidence="1">Uncharacterized protein</fullName>
    </submittedName>
</protein>
<gene>
    <name evidence="1" type="ORF">BDP27DRAFT_1219208</name>
</gene>
<feature type="non-terminal residue" evidence="1">
    <location>
        <position position="126"/>
    </location>
</feature>
<reference evidence="1" key="1">
    <citation type="submission" date="2020-11" db="EMBL/GenBank/DDBJ databases">
        <authorList>
            <consortium name="DOE Joint Genome Institute"/>
            <person name="Ahrendt S."/>
            <person name="Riley R."/>
            <person name="Andreopoulos W."/>
            <person name="Labutti K."/>
            <person name="Pangilinan J."/>
            <person name="Ruiz-Duenas F.J."/>
            <person name="Barrasa J.M."/>
            <person name="Sanchez-Garcia M."/>
            <person name="Camarero S."/>
            <person name="Miyauchi S."/>
            <person name="Serrano A."/>
            <person name="Linde D."/>
            <person name="Babiker R."/>
            <person name="Drula E."/>
            <person name="Ayuso-Fernandez I."/>
            <person name="Pacheco R."/>
            <person name="Padilla G."/>
            <person name="Ferreira P."/>
            <person name="Barriuso J."/>
            <person name="Kellner H."/>
            <person name="Castanera R."/>
            <person name="Alfaro M."/>
            <person name="Ramirez L."/>
            <person name="Pisabarro A.G."/>
            <person name="Kuo A."/>
            <person name="Tritt A."/>
            <person name="Lipzen A."/>
            <person name="He G."/>
            <person name="Yan M."/>
            <person name="Ng V."/>
            <person name="Cullen D."/>
            <person name="Martin F."/>
            <person name="Rosso M.-N."/>
            <person name="Henrissat B."/>
            <person name="Hibbett D."/>
            <person name="Martinez A.T."/>
            <person name="Grigoriev I.V."/>
        </authorList>
    </citation>
    <scope>NUCLEOTIDE SEQUENCE</scope>
    <source>
        <strain evidence="1">AH 40177</strain>
    </source>
</reference>
<dbReference type="OrthoDB" id="3163890at2759"/>
<dbReference type="EMBL" id="JADNRY010000033">
    <property type="protein sequence ID" value="KAF9071273.1"/>
    <property type="molecule type" value="Genomic_DNA"/>
</dbReference>